<dbReference type="EMBL" id="FNNP01000012">
    <property type="protein sequence ID" value="SDX81477.1"/>
    <property type="molecule type" value="Genomic_DNA"/>
</dbReference>
<evidence type="ECO:0000256" key="1">
    <source>
        <dbReference type="SAM" id="MobiDB-lite"/>
    </source>
</evidence>
<gene>
    <name evidence="2" type="ORF">SAMN05444358_11233</name>
</gene>
<organism evidence="2 3">
    <name type="scientific">Ruegeria halocynthiae</name>
    <dbReference type="NCBI Taxonomy" id="985054"/>
    <lineage>
        <taxon>Bacteria</taxon>
        <taxon>Pseudomonadati</taxon>
        <taxon>Pseudomonadota</taxon>
        <taxon>Alphaproteobacteria</taxon>
        <taxon>Rhodobacterales</taxon>
        <taxon>Roseobacteraceae</taxon>
        <taxon>Ruegeria</taxon>
    </lineage>
</organism>
<feature type="region of interest" description="Disordered" evidence="1">
    <location>
        <begin position="105"/>
        <end position="126"/>
    </location>
</feature>
<dbReference type="RefSeq" id="WP_074738979.1">
    <property type="nucleotide sequence ID" value="NZ_FNNP01000012.1"/>
</dbReference>
<dbReference type="AlphaFoldDB" id="A0A1H3ESE4"/>
<feature type="compositionally biased region" description="Basic and acidic residues" evidence="1">
    <location>
        <begin position="105"/>
        <end position="118"/>
    </location>
</feature>
<proteinExistence type="predicted"/>
<dbReference type="Proteomes" id="UP000183400">
    <property type="component" value="Unassembled WGS sequence"/>
</dbReference>
<evidence type="ECO:0000313" key="2">
    <source>
        <dbReference type="EMBL" id="SDX81477.1"/>
    </source>
</evidence>
<evidence type="ECO:0000313" key="3">
    <source>
        <dbReference type="Proteomes" id="UP000183400"/>
    </source>
</evidence>
<sequence length="419" mass="48019">MAGQVIWSRFRFLKGKRENQTEGDKRAEFKARVARINAVQEKASREWEGYLASGALENADPLAKSYHAYVYALMEQLQKSRRHPEHDQAVKAGATIWREVQHLREEAGLPREPPRDASTEPTPSPELDAALSALDKANAETERASRLPLPEVTTEDLKSIVYEGKCLCGWVARVLPVSEFEDFVLDLWKRFGPVHPQVEDALHAFDAVRSLRRFPRLERALERRPGLPFSYDPPTQEELLRAEWKTAEPLVCDSDSIEKIEAVFAEFSADDLHEVAHGQDLYSAPFILAIARHPLCDWASALEILHSYSASAYQKYWAEGKVESDFDDKCERMLFEAFDIIAHRANGIGFRSRSFRVNFDPWQVTENGKPNPDHPQNWIKWAIPEKKLRHPKGKKHKPNIEFDSSLIRPSFEAWKKARA</sequence>
<name>A0A1H3ESE4_9RHOB</name>
<dbReference type="STRING" id="985054.SAMN05444358_11233"/>
<accession>A0A1H3ESE4</accession>
<protein>
    <submittedName>
        <fullName evidence="2">Uncharacterized protein</fullName>
    </submittedName>
</protein>
<reference evidence="3" key="1">
    <citation type="submission" date="2016-10" db="EMBL/GenBank/DDBJ databases">
        <authorList>
            <person name="Varghese N."/>
            <person name="Submissions S."/>
        </authorList>
    </citation>
    <scope>NUCLEOTIDE SEQUENCE [LARGE SCALE GENOMIC DNA]</scope>
    <source>
        <strain evidence="3">DSM 27839</strain>
    </source>
</reference>
<dbReference type="OrthoDB" id="7431744at2"/>
<keyword evidence="3" id="KW-1185">Reference proteome</keyword>